<reference evidence="1" key="1">
    <citation type="submission" date="2023-04" db="EMBL/GenBank/DDBJ databases">
        <title>Draft Genome sequencing of Naganishia species isolated from polar environments using Oxford Nanopore Technology.</title>
        <authorList>
            <person name="Leo P."/>
            <person name="Venkateswaran K."/>
        </authorList>
    </citation>
    <scope>NUCLEOTIDE SEQUENCE</scope>
    <source>
        <strain evidence="1">MNA-CCFEE 5423</strain>
    </source>
</reference>
<organism evidence="1 2">
    <name type="scientific">Naganishia friedmannii</name>
    <dbReference type="NCBI Taxonomy" id="89922"/>
    <lineage>
        <taxon>Eukaryota</taxon>
        <taxon>Fungi</taxon>
        <taxon>Dikarya</taxon>
        <taxon>Basidiomycota</taxon>
        <taxon>Agaricomycotina</taxon>
        <taxon>Tremellomycetes</taxon>
        <taxon>Filobasidiales</taxon>
        <taxon>Filobasidiaceae</taxon>
        <taxon>Naganishia</taxon>
    </lineage>
</organism>
<dbReference type="Proteomes" id="UP001227268">
    <property type="component" value="Unassembled WGS sequence"/>
</dbReference>
<name>A0ACC2VCL0_9TREE</name>
<gene>
    <name evidence="1" type="ORF">QFC21_005177</name>
</gene>
<sequence>MATAEAATIGELNMAEINDAGSAPQVRQRRSIDDVRAFMIQTLANLPQERVASTKLFQEEKEEERLIEARNIPGGPRLPYELIANVARHLQDQISVKGFYFALRTLAKLNRMSQAVHEVTLPHLPQLRKVRPHEEFAFWLLEVYQTAEDDEWQEVDLKKMFPRIELLSVWKQVNGSEFKERKDSGATLYEQDLQVTLFKTVTIDDLQSLCLQFTGNAKKGTVCMGKDYE</sequence>
<evidence type="ECO:0000313" key="1">
    <source>
        <dbReference type="EMBL" id="KAJ9096356.1"/>
    </source>
</evidence>
<dbReference type="EMBL" id="JASBWT010000019">
    <property type="protein sequence ID" value="KAJ9096356.1"/>
    <property type="molecule type" value="Genomic_DNA"/>
</dbReference>
<evidence type="ECO:0000313" key="2">
    <source>
        <dbReference type="Proteomes" id="UP001227268"/>
    </source>
</evidence>
<accession>A0ACC2VCL0</accession>
<proteinExistence type="predicted"/>
<comment type="caution">
    <text evidence="1">The sequence shown here is derived from an EMBL/GenBank/DDBJ whole genome shotgun (WGS) entry which is preliminary data.</text>
</comment>
<keyword evidence="2" id="KW-1185">Reference proteome</keyword>
<protein>
    <submittedName>
        <fullName evidence="1">Uncharacterized protein</fullName>
    </submittedName>
</protein>